<dbReference type="RefSeq" id="WP_126646618.1">
    <property type="nucleotide sequence ID" value="NZ_QYTW02000018.1"/>
</dbReference>
<proteinExistence type="predicted"/>
<dbReference type="InterPro" id="IPR002611">
    <property type="entry name" value="IstB_ATP-bd"/>
</dbReference>
<name>A0A429X578_SIMTE</name>
<dbReference type="GO" id="GO:0005524">
    <property type="term" value="F:ATP binding"/>
    <property type="evidence" value="ECO:0007669"/>
    <property type="project" value="UniProtKB-KW"/>
</dbReference>
<dbReference type="PANTHER" id="PTHR30050:SF8">
    <property type="entry name" value="PRIMOSOMAL PROTEIN DNAI"/>
    <property type="match status" value="1"/>
</dbReference>
<reference evidence="2 3" key="1">
    <citation type="submission" date="2018-12" db="EMBL/GenBank/DDBJ databases">
        <authorList>
            <person name="Sun L."/>
            <person name="Chen Z."/>
        </authorList>
    </citation>
    <scope>NUCLEOTIDE SEQUENCE [LARGE SCALE GENOMIC DNA]</scope>
    <source>
        <strain evidence="2 3">LMG 29736</strain>
    </source>
</reference>
<protein>
    <submittedName>
        <fullName evidence="2">ATP-binding protein</fullName>
    </submittedName>
</protein>
<keyword evidence="2" id="KW-0547">Nucleotide-binding</keyword>
<dbReference type="AlphaFoldDB" id="A0A429X578"/>
<organism evidence="2 3">
    <name type="scientific">Siminovitchia terrae</name>
    <name type="common">Bacillus terrae</name>
    <dbReference type="NCBI Taxonomy" id="1914933"/>
    <lineage>
        <taxon>Bacteria</taxon>
        <taxon>Bacillati</taxon>
        <taxon>Bacillota</taxon>
        <taxon>Bacilli</taxon>
        <taxon>Bacillales</taxon>
        <taxon>Bacillaceae</taxon>
        <taxon>Siminovitchia</taxon>
    </lineage>
</organism>
<dbReference type="SUPFAM" id="SSF52540">
    <property type="entry name" value="P-loop containing nucleoside triphosphate hydrolases"/>
    <property type="match status" value="1"/>
</dbReference>
<evidence type="ECO:0000259" key="1">
    <source>
        <dbReference type="Pfam" id="PF01695"/>
    </source>
</evidence>
<dbReference type="GO" id="GO:0006260">
    <property type="term" value="P:DNA replication"/>
    <property type="evidence" value="ECO:0007669"/>
    <property type="project" value="TreeGrafter"/>
</dbReference>
<evidence type="ECO:0000313" key="2">
    <source>
        <dbReference type="EMBL" id="RST58585.1"/>
    </source>
</evidence>
<dbReference type="PANTHER" id="PTHR30050">
    <property type="entry name" value="CHROMOSOMAL REPLICATION INITIATOR PROTEIN DNAA"/>
    <property type="match status" value="1"/>
</dbReference>
<dbReference type="Proteomes" id="UP000287296">
    <property type="component" value="Unassembled WGS sequence"/>
</dbReference>
<dbReference type="InterPro" id="IPR027417">
    <property type="entry name" value="P-loop_NTPase"/>
</dbReference>
<feature type="domain" description="IstB-like ATP-binding" evidence="1">
    <location>
        <begin position="93"/>
        <end position="244"/>
    </location>
</feature>
<dbReference type="EMBL" id="QYTW02000018">
    <property type="protein sequence ID" value="RST58585.1"/>
    <property type="molecule type" value="Genomic_DNA"/>
</dbReference>
<sequence length="279" mass="32285">MEKLTIPETLQKNITYHSEVCDRHTYIKAGQEIVKPIQKMVIDGELVCPRCELEQGDRKLQEATQKEYDEFLKQKKYNTFYNRSILADNTILAATLENYHVEHQEERKNKQTVMESISRLKNGQVFNLILQGNQGAGKSHLAYAALRELNESGLDVSCLFVNVESMMRLIKDSFNNKESRYTENYFVELMSEADYLALDDIGAETGAIGTDKIATDFVQRVLYAITTTRQDKSTLITTNLSSETLFRMYDKKLVSRLFRNPKFVVFKETKDKRMNNIPF</sequence>
<accession>A0A429X578</accession>
<evidence type="ECO:0000313" key="3">
    <source>
        <dbReference type="Proteomes" id="UP000287296"/>
    </source>
</evidence>
<dbReference type="Pfam" id="PF01695">
    <property type="entry name" value="IstB_IS21"/>
    <property type="match status" value="1"/>
</dbReference>
<dbReference type="Gene3D" id="3.40.50.300">
    <property type="entry name" value="P-loop containing nucleotide triphosphate hydrolases"/>
    <property type="match status" value="1"/>
</dbReference>
<dbReference type="OrthoDB" id="2052561at2"/>
<dbReference type="CDD" id="cd00009">
    <property type="entry name" value="AAA"/>
    <property type="match status" value="1"/>
</dbReference>
<comment type="caution">
    <text evidence="2">The sequence shown here is derived from an EMBL/GenBank/DDBJ whole genome shotgun (WGS) entry which is preliminary data.</text>
</comment>
<gene>
    <name evidence="2" type="ORF">D5F11_016250</name>
</gene>
<keyword evidence="2" id="KW-0067">ATP-binding</keyword>